<name>A0A918IFY4_9ACTN</name>
<feature type="compositionally biased region" description="Low complexity" evidence="1">
    <location>
        <begin position="13"/>
        <end position="22"/>
    </location>
</feature>
<evidence type="ECO:0000313" key="3">
    <source>
        <dbReference type="Proteomes" id="UP000618795"/>
    </source>
</evidence>
<dbReference type="Proteomes" id="UP000618795">
    <property type="component" value="Unassembled WGS sequence"/>
</dbReference>
<keyword evidence="3" id="KW-1185">Reference proteome</keyword>
<dbReference type="EMBL" id="BMTD01000013">
    <property type="protein sequence ID" value="GGV09217.1"/>
    <property type="molecule type" value="Genomic_DNA"/>
</dbReference>
<comment type="caution">
    <text evidence="2">The sequence shown here is derived from an EMBL/GenBank/DDBJ whole genome shotgun (WGS) entry which is preliminary data.</text>
</comment>
<reference evidence="2" key="2">
    <citation type="submission" date="2020-09" db="EMBL/GenBank/DDBJ databases">
        <authorList>
            <person name="Sun Q."/>
            <person name="Ohkuma M."/>
        </authorList>
    </citation>
    <scope>NUCLEOTIDE SEQUENCE</scope>
    <source>
        <strain evidence="2">JCM 4369</strain>
    </source>
</reference>
<proteinExistence type="predicted"/>
<organism evidence="2 3">
    <name type="scientific">Streptomyces filipinensis</name>
    <dbReference type="NCBI Taxonomy" id="66887"/>
    <lineage>
        <taxon>Bacteria</taxon>
        <taxon>Bacillati</taxon>
        <taxon>Actinomycetota</taxon>
        <taxon>Actinomycetes</taxon>
        <taxon>Kitasatosporales</taxon>
        <taxon>Streptomycetaceae</taxon>
        <taxon>Streptomyces</taxon>
    </lineage>
</organism>
<evidence type="ECO:0000313" key="2">
    <source>
        <dbReference type="EMBL" id="GGV09217.1"/>
    </source>
</evidence>
<feature type="region of interest" description="Disordered" evidence="1">
    <location>
        <begin position="1"/>
        <end position="27"/>
    </location>
</feature>
<evidence type="ECO:0000256" key="1">
    <source>
        <dbReference type="SAM" id="MobiDB-lite"/>
    </source>
</evidence>
<feature type="compositionally biased region" description="Basic and acidic residues" evidence="1">
    <location>
        <begin position="1"/>
        <end position="12"/>
    </location>
</feature>
<protein>
    <submittedName>
        <fullName evidence="2">Uncharacterized protein</fullName>
    </submittedName>
</protein>
<gene>
    <name evidence="2" type="ORF">GCM10010260_54350</name>
</gene>
<reference evidence="2" key="1">
    <citation type="journal article" date="2014" name="Int. J. Syst. Evol. Microbiol.">
        <title>Complete genome sequence of Corynebacterium casei LMG S-19264T (=DSM 44701T), isolated from a smear-ripened cheese.</title>
        <authorList>
            <consortium name="US DOE Joint Genome Institute (JGI-PGF)"/>
            <person name="Walter F."/>
            <person name="Albersmeier A."/>
            <person name="Kalinowski J."/>
            <person name="Ruckert C."/>
        </authorList>
    </citation>
    <scope>NUCLEOTIDE SEQUENCE</scope>
    <source>
        <strain evidence="2">JCM 4369</strain>
    </source>
</reference>
<accession>A0A918IFY4</accession>
<sequence length="149" mass="15673">MRRLRGEADRGAARASSSAVPANRRHSQPHGALRWLALARHPTLWGLMTYEKGLDQATSVMTFAADYTAPPRNPLSMARDGLARCGAAWHPSACTLAVTGTRQDPGKATVTGALTCLDGTGGIPCNAPDTLVPQERDLLGTAVARGARS</sequence>
<dbReference type="AlphaFoldDB" id="A0A918IFY4"/>